<evidence type="ECO:0000313" key="6">
    <source>
        <dbReference type="EMBL" id="SDC98017.1"/>
    </source>
</evidence>
<evidence type="ECO:0000256" key="2">
    <source>
        <dbReference type="ARBA" id="ARBA00022576"/>
    </source>
</evidence>
<dbReference type="PANTHER" id="PTHR42832">
    <property type="entry name" value="AMINO ACID AMINOTRANSFERASE"/>
    <property type="match status" value="1"/>
</dbReference>
<comment type="similarity">
    <text evidence="4">Belongs to the class-I pyridoxal-phosphate-dependent aminotransferase family.</text>
</comment>
<dbReference type="InterPro" id="IPR015424">
    <property type="entry name" value="PyrdxlP-dep_Trfase"/>
</dbReference>
<evidence type="ECO:0000256" key="3">
    <source>
        <dbReference type="ARBA" id="ARBA00022679"/>
    </source>
</evidence>
<sequence length="383" mass="42927">MFKLSERIEKLPPYLFAEIDKLKTQVKQKGVEIIDLGIGDPDIPTPKEIIEAAKQALEDPQNHQYPSYEGSFEFRAAVANWYKDRFNVDLDPQNECLALIGSKEGIAHLPLAFVDKGDYTLVPDPGYPVYATATMFAGGSVYKMPLLKENGFLPDLDAIDKSVLNKTKIMFINYPNNPTSAIATKDFYNRVVELALKYGFLVASDNAYSEIYYDNYKPVSFLEIDGAKEVGIELHSFSKTFNMTGWRIGFAVGNKEGIYGLAKIKTNVDSGVFGALQTAGIFALNNYKSLNEPIRNIFQERKNQMAQALRKANFDFEEPLATFYFWVKVPHGYNSKDFAKKLLEEKGIVVTPGVGFGDYGEGYFRISITNPNIQKAVDAIKSL</sequence>
<dbReference type="Gene3D" id="3.90.1150.10">
    <property type="entry name" value="Aspartate Aminotransferase, domain 1"/>
    <property type="match status" value="1"/>
</dbReference>
<dbReference type="InterPro" id="IPR004838">
    <property type="entry name" value="NHTrfase_class1_PyrdxlP-BS"/>
</dbReference>
<dbReference type="InterPro" id="IPR015421">
    <property type="entry name" value="PyrdxlP-dep_Trfase_major"/>
</dbReference>
<dbReference type="RefSeq" id="WP_092129604.1">
    <property type="nucleotide sequence ID" value="NZ_FMYU01000014.1"/>
</dbReference>
<dbReference type="OrthoDB" id="9804474at2"/>
<dbReference type="Pfam" id="PF00155">
    <property type="entry name" value="Aminotran_1_2"/>
    <property type="match status" value="1"/>
</dbReference>
<organism evidence="6 7">
    <name type="scientific">Desulfurella multipotens</name>
    <dbReference type="NCBI Taxonomy" id="79269"/>
    <lineage>
        <taxon>Bacteria</taxon>
        <taxon>Pseudomonadati</taxon>
        <taxon>Campylobacterota</taxon>
        <taxon>Desulfurellia</taxon>
        <taxon>Desulfurellales</taxon>
        <taxon>Desulfurellaceae</taxon>
        <taxon>Desulfurella</taxon>
    </lineage>
</organism>
<dbReference type="PROSITE" id="PS00105">
    <property type="entry name" value="AA_TRANSFER_CLASS_1"/>
    <property type="match status" value="1"/>
</dbReference>
<evidence type="ECO:0000256" key="1">
    <source>
        <dbReference type="ARBA" id="ARBA00001933"/>
    </source>
</evidence>
<dbReference type="InterPro" id="IPR050881">
    <property type="entry name" value="LL-DAP_aminotransferase"/>
</dbReference>
<evidence type="ECO:0000259" key="5">
    <source>
        <dbReference type="Pfam" id="PF00155"/>
    </source>
</evidence>
<dbReference type="Proteomes" id="UP000199411">
    <property type="component" value="Unassembled WGS sequence"/>
</dbReference>
<dbReference type="SUPFAM" id="SSF53383">
    <property type="entry name" value="PLP-dependent transferases"/>
    <property type="match status" value="1"/>
</dbReference>
<dbReference type="InterPro" id="IPR004839">
    <property type="entry name" value="Aminotransferase_I/II_large"/>
</dbReference>
<dbReference type="GO" id="GO:0030170">
    <property type="term" value="F:pyridoxal phosphate binding"/>
    <property type="evidence" value="ECO:0007669"/>
    <property type="project" value="InterPro"/>
</dbReference>
<proteinExistence type="inferred from homology"/>
<dbReference type="AlphaFoldDB" id="A0A1G6R1X8"/>
<dbReference type="InterPro" id="IPR015422">
    <property type="entry name" value="PyrdxlP-dep_Trfase_small"/>
</dbReference>
<dbReference type="NCBIfam" id="TIGR03540">
    <property type="entry name" value="DapC_direct"/>
    <property type="match status" value="1"/>
</dbReference>
<dbReference type="Gene3D" id="3.40.640.10">
    <property type="entry name" value="Type I PLP-dependent aspartate aminotransferase-like (Major domain)"/>
    <property type="match status" value="1"/>
</dbReference>
<gene>
    <name evidence="6" type="ORF">SAMN05660835_01698</name>
</gene>
<dbReference type="EC" id="2.6.1.-" evidence="4"/>
<reference evidence="7" key="1">
    <citation type="submission" date="2016-10" db="EMBL/GenBank/DDBJ databases">
        <authorList>
            <person name="Varghese N."/>
            <person name="Submissions S."/>
        </authorList>
    </citation>
    <scope>NUCLEOTIDE SEQUENCE [LARGE SCALE GENOMIC DNA]</scope>
    <source>
        <strain evidence="7">DSM 8415</strain>
    </source>
</reference>
<protein>
    <recommendedName>
        <fullName evidence="4">Aminotransferase</fullName>
        <ecNumber evidence="4">2.6.1.-</ecNumber>
    </recommendedName>
</protein>
<dbReference type="GO" id="GO:0009089">
    <property type="term" value="P:lysine biosynthetic process via diaminopimelate"/>
    <property type="evidence" value="ECO:0007669"/>
    <property type="project" value="InterPro"/>
</dbReference>
<keyword evidence="2 4" id="KW-0032">Aminotransferase</keyword>
<accession>A0A1G6R1X8</accession>
<feature type="domain" description="Aminotransferase class I/classII large" evidence="5">
    <location>
        <begin position="32"/>
        <end position="380"/>
    </location>
</feature>
<dbReference type="NCBIfam" id="NF006756">
    <property type="entry name" value="PRK09276.1"/>
    <property type="match status" value="1"/>
</dbReference>
<keyword evidence="7" id="KW-1185">Reference proteome</keyword>
<dbReference type="CDD" id="cd00609">
    <property type="entry name" value="AAT_like"/>
    <property type="match status" value="1"/>
</dbReference>
<dbReference type="InterPro" id="IPR019881">
    <property type="entry name" value="DAP-NH2Trfase_DapL_Desulfo"/>
</dbReference>
<comment type="cofactor">
    <cofactor evidence="1 4">
        <name>pyridoxal 5'-phosphate</name>
        <dbReference type="ChEBI" id="CHEBI:597326"/>
    </cofactor>
</comment>
<name>A0A1G6R1X8_9BACT</name>
<keyword evidence="3 4" id="KW-0808">Transferase</keyword>
<dbReference type="GO" id="GO:0010285">
    <property type="term" value="F:L,L-diaminopimelate aminotransferase activity"/>
    <property type="evidence" value="ECO:0007669"/>
    <property type="project" value="InterPro"/>
</dbReference>
<dbReference type="EMBL" id="FMYU01000014">
    <property type="protein sequence ID" value="SDC98017.1"/>
    <property type="molecule type" value="Genomic_DNA"/>
</dbReference>
<evidence type="ECO:0000313" key="7">
    <source>
        <dbReference type="Proteomes" id="UP000199411"/>
    </source>
</evidence>
<dbReference type="PANTHER" id="PTHR42832:SF3">
    <property type="entry name" value="L-GLUTAMINE--4-(METHYLSULFANYL)-2-OXOBUTANOATE AMINOTRANSFERASE"/>
    <property type="match status" value="1"/>
</dbReference>
<evidence type="ECO:0000256" key="4">
    <source>
        <dbReference type="RuleBase" id="RU000481"/>
    </source>
</evidence>